<comment type="caution">
    <text evidence="6">The sequence shown here is derived from an EMBL/GenBank/DDBJ whole genome shotgun (WGS) entry which is preliminary data.</text>
</comment>
<keyword evidence="7" id="KW-1185">Reference proteome</keyword>
<dbReference type="PANTHER" id="PTHR32295:SF41">
    <property type="entry name" value="PROTEIN IQ-DOMAIN 11"/>
    <property type="match status" value="1"/>
</dbReference>
<dbReference type="Pfam" id="PF13178">
    <property type="entry name" value="DUF4005"/>
    <property type="match status" value="1"/>
</dbReference>
<dbReference type="SMART" id="SM00015">
    <property type="entry name" value="IQ"/>
    <property type="match status" value="1"/>
</dbReference>
<dbReference type="InterPro" id="IPR027417">
    <property type="entry name" value="P-loop_NTPase"/>
</dbReference>
<comment type="subunit">
    <text evidence="3">Binds to multiple calmodulin (CaM) in the presence of Ca(2+) and CaM-like proteins.</text>
</comment>
<proteinExistence type="inferred from homology"/>
<dbReference type="PROSITE" id="PS50096">
    <property type="entry name" value="IQ"/>
    <property type="match status" value="2"/>
</dbReference>
<dbReference type="Gene3D" id="1.20.5.190">
    <property type="match status" value="1"/>
</dbReference>
<dbReference type="PANTHER" id="PTHR32295">
    <property type="entry name" value="IQ-DOMAIN 5-RELATED"/>
    <property type="match status" value="1"/>
</dbReference>
<evidence type="ECO:0000313" key="6">
    <source>
        <dbReference type="EMBL" id="KAK4285435.1"/>
    </source>
</evidence>
<dbReference type="Pfam" id="PF00612">
    <property type="entry name" value="IQ"/>
    <property type="match status" value="1"/>
</dbReference>
<evidence type="ECO:0000313" key="7">
    <source>
        <dbReference type="Proteomes" id="UP001293593"/>
    </source>
</evidence>
<dbReference type="SUPFAM" id="SSF52540">
    <property type="entry name" value="P-loop containing nucleoside triphosphate hydrolases"/>
    <property type="match status" value="1"/>
</dbReference>
<protein>
    <recommendedName>
        <fullName evidence="5">DUF4005 domain-containing protein</fullName>
    </recommendedName>
</protein>
<sequence>MGKKSWFSLIKRLFRWGTQSEQGKEKRMKIKRLAPIAVPSKETTMLGGEEDEEQRKNALSVKENSAAIRIQAAFRGYLARKALRALKGIVKLQAIIRGRAVRRQALRSLKCLQSIVSIQSQVSASRRLQMLEGRSLYDQPETFHASRDKIIKMDSNSEKRWDDSILLKEEVETTCMSKKEALLRRERIKQYSFNHRMSAETERNKVNGRWRYWLEQWVDTQLSKSKELEDLDSAAFSSHYKGEEHKDNNDGGRSLKLRNPHQRQNQIGEELNCHSRQCSSVEIRDDYYSFTSSPVILPTYMAPTESAKAKARSISSPRLRAWNNLETDSDYSYSSPCKKKPPLIVSSSVNTTSEVFGGSNRIGKLSGSKYKQMSPRLKSTVSVMNKA</sequence>
<keyword evidence="1" id="KW-0112">Calmodulin-binding</keyword>
<comment type="function">
    <text evidence="4">May be involved in cooperative interactions with calmodulins or calmodulin-like proteins. Recruits calmodulin proteins to microtubules, thus being a potential scaffold in cellular signaling and trafficking. May associate with nucleic acids and regulate gene expression at the transcriptional or post-transcriptional level.</text>
</comment>
<dbReference type="Proteomes" id="UP001293593">
    <property type="component" value="Unassembled WGS sequence"/>
</dbReference>
<evidence type="ECO:0000259" key="5">
    <source>
        <dbReference type="Pfam" id="PF13178"/>
    </source>
</evidence>
<dbReference type="CDD" id="cd23767">
    <property type="entry name" value="IQCD"/>
    <property type="match status" value="1"/>
</dbReference>
<evidence type="ECO:0000256" key="1">
    <source>
        <dbReference type="ARBA" id="ARBA00022860"/>
    </source>
</evidence>
<dbReference type="EMBL" id="JAWXYG010000001">
    <property type="protein sequence ID" value="KAK4285435.1"/>
    <property type="molecule type" value="Genomic_DNA"/>
</dbReference>
<feature type="domain" description="DUF4005" evidence="5">
    <location>
        <begin position="288"/>
        <end position="352"/>
    </location>
</feature>
<reference evidence="6" key="1">
    <citation type="submission" date="2023-10" db="EMBL/GenBank/DDBJ databases">
        <title>Chromosome-level genome of the transformable northern wattle, Acacia crassicarpa.</title>
        <authorList>
            <person name="Massaro I."/>
            <person name="Sinha N.R."/>
            <person name="Poethig S."/>
            <person name="Leichty A.R."/>
        </authorList>
    </citation>
    <scope>NUCLEOTIDE SEQUENCE</scope>
    <source>
        <strain evidence="6">Acra3RX</strain>
        <tissue evidence="6">Leaf</tissue>
    </source>
</reference>
<dbReference type="InterPro" id="IPR000048">
    <property type="entry name" value="IQ_motif_EF-hand-BS"/>
</dbReference>
<evidence type="ECO:0000256" key="4">
    <source>
        <dbReference type="ARBA" id="ARBA00045534"/>
    </source>
</evidence>
<evidence type="ECO:0000256" key="2">
    <source>
        <dbReference type="ARBA" id="ARBA00024341"/>
    </source>
</evidence>
<gene>
    <name evidence="6" type="ORF">QN277_002131</name>
</gene>
<organism evidence="6 7">
    <name type="scientific">Acacia crassicarpa</name>
    <name type="common">northern wattle</name>
    <dbReference type="NCBI Taxonomy" id="499986"/>
    <lineage>
        <taxon>Eukaryota</taxon>
        <taxon>Viridiplantae</taxon>
        <taxon>Streptophyta</taxon>
        <taxon>Embryophyta</taxon>
        <taxon>Tracheophyta</taxon>
        <taxon>Spermatophyta</taxon>
        <taxon>Magnoliopsida</taxon>
        <taxon>eudicotyledons</taxon>
        <taxon>Gunneridae</taxon>
        <taxon>Pentapetalae</taxon>
        <taxon>rosids</taxon>
        <taxon>fabids</taxon>
        <taxon>Fabales</taxon>
        <taxon>Fabaceae</taxon>
        <taxon>Caesalpinioideae</taxon>
        <taxon>mimosoid clade</taxon>
        <taxon>Acacieae</taxon>
        <taxon>Acacia</taxon>
    </lineage>
</organism>
<dbReference type="InterPro" id="IPR025064">
    <property type="entry name" value="DUF4005"/>
</dbReference>
<dbReference type="AlphaFoldDB" id="A0AAE1N8N4"/>
<accession>A0AAE1N8N4</accession>
<comment type="similarity">
    <text evidence="2">Belongs to the IQD family.</text>
</comment>
<name>A0AAE1N8N4_9FABA</name>
<evidence type="ECO:0000256" key="3">
    <source>
        <dbReference type="ARBA" id="ARBA00024378"/>
    </source>
</evidence>
<dbReference type="GO" id="GO:0005516">
    <property type="term" value="F:calmodulin binding"/>
    <property type="evidence" value="ECO:0007669"/>
    <property type="project" value="UniProtKB-KW"/>
</dbReference>